<dbReference type="EMBL" id="WBMS02000052">
    <property type="protein sequence ID" value="MWA06528.1"/>
    <property type="molecule type" value="Genomic_DNA"/>
</dbReference>
<evidence type="ECO:0000259" key="1">
    <source>
        <dbReference type="Pfam" id="PF18155"/>
    </source>
</evidence>
<dbReference type="AlphaFoldDB" id="A0A6I4MK04"/>
<proteinExistence type="predicted"/>
<gene>
    <name evidence="2" type="ORF">F8568_040510</name>
</gene>
<dbReference type="RefSeq" id="WP_151599124.1">
    <property type="nucleotide sequence ID" value="NZ_WBMS02000052.1"/>
</dbReference>
<accession>A0A6I4MK04</accession>
<dbReference type="Pfam" id="PF18155">
    <property type="entry name" value="pPIWI_RE_Z"/>
    <property type="match status" value="1"/>
</dbReference>
<organism evidence="2 3">
    <name type="scientific">Actinomadura physcomitrii</name>
    <dbReference type="NCBI Taxonomy" id="2650748"/>
    <lineage>
        <taxon>Bacteria</taxon>
        <taxon>Bacillati</taxon>
        <taxon>Actinomycetota</taxon>
        <taxon>Actinomycetes</taxon>
        <taxon>Streptosporangiales</taxon>
        <taxon>Thermomonosporaceae</taxon>
        <taxon>Actinomadura</taxon>
    </lineage>
</organism>
<dbReference type="Proteomes" id="UP000462055">
    <property type="component" value="Unassembled WGS sequence"/>
</dbReference>
<name>A0A6I4MK04_9ACTN</name>
<comment type="caution">
    <text evidence="2">The sequence shown here is derived from an EMBL/GenBank/DDBJ whole genome shotgun (WGS) entry which is preliminary data.</text>
</comment>
<keyword evidence="3" id="KW-1185">Reference proteome</keyword>
<dbReference type="InterPro" id="IPR055254">
    <property type="entry name" value="pPIWI_RE_Z"/>
</dbReference>
<reference evidence="2" key="1">
    <citation type="submission" date="2019-12" db="EMBL/GenBank/DDBJ databases">
        <title>Actinomadura physcomitrii sp. nov., a novel actinomycete isolated from moss [Physcomitrium sphaericum (Ludw) Fuernr].</title>
        <authorList>
            <person name="Zhuang X."/>
        </authorList>
    </citation>
    <scope>NUCLEOTIDE SEQUENCE [LARGE SCALE GENOMIC DNA]</scope>
    <source>
        <strain evidence="2">LD22</strain>
    </source>
</reference>
<feature type="domain" description="pPIWI-RE three-gene island" evidence="1">
    <location>
        <begin position="15"/>
        <end position="168"/>
    </location>
</feature>
<evidence type="ECO:0000313" key="2">
    <source>
        <dbReference type="EMBL" id="MWA06528.1"/>
    </source>
</evidence>
<evidence type="ECO:0000313" key="3">
    <source>
        <dbReference type="Proteomes" id="UP000462055"/>
    </source>
</evidence>
<protein>
    <recommendedName>
        <fullName evidence="1">pPIWI-RE three-gene island domain-containing protein</fullName>
    </recommendedName>
</protein>
<sequence>MTELQAGGVLPDGRLTARDLVALELGLYFLHRHFEGEPIGALWPILSGYVVVEPELQPVVRRLRHRMGDMGRRGYWRLSLDLYRRLPAEVRGFERTDDPTKKINDRTCFVPHRSSVCPERFGRYEAALTDPVPYTLEPPRPQAKPGELYTFFRRDKVEERIRIPEDVEVLPPPLALTSRRQREREAWHISFEDDLAKVAERFDRALVDKPEIANRNWVERLGKIVFCAVDDDTGKLVEMPASFDIDGVEHMVGLMNSGKSTLADLITGDRVEKGFHVTLVVGSVTDVYAKVSFLRSVGIDAVPLVGKNSRTEHAARYWRSTLATSASVFPADQDPAADFVNTICLLDPLREANHPKWAPLTPDSFPCRNALRSTDGENKLHDCPLLAVCPHQETERRIARAQVWVTTAPGLVASRAEPADVKMRWLEACQHHTDLIIIDEADNVQQDLDDRFVQYETLVAPGEGWTDRTTIGKLGGFDRIGRRQLRDRKVRRFNDYDRIHQHAIDKLYELVLNDEGLYEMIGKAPFTGFSLLLQVARIMHGLPLKRMDDNAAIEDAADDFFRQHLEILTEGVLPTVPDEIAPIVTALQADIPDEDSIDELISDWLMEHAPQGKRDHVRANNAMLAMLLQAGFWASRITTSFFEMSTLYPAVAESLPLDDEDTFWRQQPPRDYQPLIPEAPMGNLLALQWLPNRLGDTGALRVMWIRGVGRWLLHHMHDLLEPEGVQGPHVVLTSATSWAPGSSFYHVPIAPSAVLREPLEDREALARSKLWFRKSLRPDGRKAIAVSGRQGTERNDALRQLVSGICLPRPGAVVSLLEQVRADLAEDRKQVLFVVLSGAEAKLVAEHINLRTPYSARNVTPDADDPGQYGLHRRMITKFPESGDDILVAAEMAIQRGYNILNANRTAALGAVFYLARIHPPPTDPKFPLSLINQRAMAHLLDPAGSSVPLSSVAEAAKKLGNKARAEWYNLMSRPVFFRRLDDRTERPAFVANALVPMGQTIGRSIRGHQPTHVILTDAAFAPRHADPDEQAPDTPRTSLIVAADRHLTRLLAEPAGTASPERIRDHAIAEATWGLLGDLFRNRDMGH</sequence>